<feature type="chain" id="PRO_5011514992" evidence="2">
    <location>
        <begin position="23"/>
        <end position="423"/>
    </location>
</feature>
<name>A0A1I1G0X8_9BACT</name>
<keyword evidence="4" id="KW-1185">Reference proteome</keyword>
<keyword evidence="1" id="KW-0802">TPR repeat</keyword>
<evidence type="ECO:0000256" key="2">
    <source>
        <dbReference type="SAM" id="SignalP"/>
    </source>
</evidence>
<protein>
    <submittedName>
        <fullName evidence="3">Uncharacterized protein</fullName>
    </submittedName>
</protein>
<dbReference type="AlphaFoldDB" id="A0A1I1G0X8"/>
<dbReference type="Gene3D" id="1.25.40.10">
    <property type="entry name" value="Tetratricopeptide repeat domain"/>
    <property type="match status" value="1"/>
</dbReference>
<reference evidence="3 4" key="1">
    <citation type="submission" date="2016-10" db="EMBL/GenBank/DDBJ databases">
        <authorList>
            <person name="de Groot N.N."/>
        </authorList>
    </citation>
    <scope>NUCLEOTIDE SEQUENCE [LARGE SCALE GENOMIC DNA]</scope>
    <source>
        <strain evidence="3 4">DSM 6793</strain>
    </source>
</reference>
<evidence type="ECO:0000256" key="1">
    <source>
        <dbReference type="PROSITE-ProRule" id="PRU00339"/>
    </source>
</evidence>
<feature type="repeat" description="TPR" evidence="1">
    <location>
        <begin position="266"/>
        <end position="299"/>
    </location>
</feature>
<dbReference type="EMBL" id="FOLE01000002">
    <property type="protein sequence ID" value="SFC04976.1"/>
    <property type="molecule type" value="Genomic_DNA"/>
</dbReference>
<dbReference type="SMART" id="SM00028">
    <property type="entry name" value="TPR"/>
    <property type="match status" value="2"/>
</dbReference>
<dbReference type="RefSeq" id="WP_091509080.1">
    <property type="nucleotide sequence ID" value="NZ_FOLE01000002.1"/>
</dbReference>
<dbReference type="Proteomes" id="UP000199514">
    <property type="component" value="Unassembled WGS sequence"/>
</dbReference>
<feature type="signal peptide" evidence="2">
    <location>
        <begin position="1"/>
        <end position="22"/>
    </location>
</feature>
<dbReference type="SUPFAM" id="SSF48452">
    <property type="entry name" value="TPR-like"/>
    <property type="match status" value="1"/>
</dbReference>
<evidence type="ECO:0000313" key="3">
    <source>
        <dbReference type="EMBL" id="SFC04976.1"/>
    </source>
</evidence>
<dbReference type="InterPro" id="IPR011990">
    <property type="entry name" value="TPR-like_helical_dom_sf"/>
</dbReference>
<organism evidence="3 4">
    <name type="scientific">Flexibacter flexilis DSM 6793</name>
    <dbReference type="NCBI Taxonomy" id="927664"/>
    <lineage>
        <taxon>Bacteria</taxon>
        <taxon>Pseudomonadati</taxon>
        <taxon>Bacteroidota</taxon>
        <taxon>Cytophagia</taxon>
        <taxon>Cytophagales</taxon>
        <taxon>Flexibacteraceae</taxon>
        <taxon>Flexibacter</taxon>
    </lineage>
</organism>
<keyword evidence="2" id="KW-0732">Signal</keyword>
<accession>A0A1I1G0X8</accession>
<dbReference type="STRING" id="927664.SAMN05421780_102395"/>
<dbReference type="OrthoDB" id="1490653at2"/>
<evidence type="ECO:0000313" key="4">
    <source>
        <dbReference type="Proteomes" id="UP000199514"/>
    </source>
</evidence>
<sequence>MKTNQIFIALALCLTIATSSWAQDKNISKNQRKLEKALTGNDYENALPPARYLLRNEQPISWATLQATSRVYVYWAEDPADALRAIAMKDTALQIFERMAVTFPDSAVWALNQKGLKAATYWQDSPEKRYTFYSHLLDVSGSKILPVNNLHLLESLCEVTESKYIRKDSALAQYDRMHRATAEQHKTNRKDRQLDSLRRVMYQLSQKCLKKDCPYVFEFLKPVYEKHPDSLTLAKQIMVLMQQHGCTTDPLYEKAALHVQQFQPSTNLLVRLGRDAKKNQQYAKSREYFYKAIAAKPNCEVQAECYLQIAATYSAEKQYVLAKKYAQTAWSMSQQHEPKVYQFLAELYATAAPDCAKTTSVFQEKLIYLVAYYYYGRAGERNQQAILKPKLPTKDDLLKAGLKEGDIAATGCWINEKVVLKVY</sequence>
<proteinExistence type="predicted"/>
<gene>
    <name evidence="3" type="ORF">SAMN05421780_102395</name>
</gene>
<dbReference type="PROSITE" id="PS50005">
    <property type="entry name" value="TPR"/>
    <property type="match status" value="1"/>
</dbReference>
<dbReference type="InterPro" id="IPR019734">
    <property type="entry name" value="TPR_rpt"/>
</dbReference>